<organism evidence="1 2">
    <name type="scientific">Mesorhabditis spiculigera</name>
    <dbReference type="NCBI Taxonomy" id="96644"/>
    <lineage>
        <taxon>Eukaryota</taxon>
        <taxon>Metazoa</taxon>
        <taxon>Ecdysozoa</taxon>
        <taxon>Nematoda</taxon>
        <taxon>Chromadorea</taxon>
        <taxon>Rhabditida</taxon>
        <taxon>Rhabditina</taxon>
        <taxon>Rhabditomorpha</taxon>
        <taxon>Rhabditoidea</taxon>
        <taxon>Rhabditidae</taxon>
        <taxon>Mesorhabditinae</taxon>
        <taxon>Mesorhabditis</taxon>
    </lineage>
</organism>
<reference evidence="1" key="1">
    <citation type="submission" date="2023-06" db="EMBL/GenBank/DDBJ databases">
        <authorList>
            <person name="Delattre M."/>
        </authorList>
    </citation>
    <scope>NUCLEOTIDE SEQUENCE</scope>
    <source>
        <strain evidence="1">AF72</strain>
    </source>
</reference>
<name>A0AA36G3C1_9BILA</name>
<accession>A0AA36G3C1</accession>
<dbReference type="EMBL" id="CATQJA010002645">
    <property type="protein sequence ID" value="CAJ0576721.1"/>
    <property type="molecule type" value="Genomic_DNA"/>
</dbReference>
<proteinExistence type="predicted"/>
<keyword evidence="2" id="KW-1185">Reference proteome</keyword>
<dbReference type="AlphaFoldDB" id="A0AA36G3C1"/>
<feature type="non-terminal residue" evidence="1">
    <location>
        <position position="133"/>
    </location>
</feature>
<protein>
    <submittedName>
        <fullName evidence="1">Uncharacterized protein</fullName>
    </submittedName>
</protein>
<evidence type="ECO:0000313" key="2">
    <source>
        <dbReference type="Proteomes" id="UP001177023"/>
    </source>
</evidence>
<evidence type="ECO:0000313" key="1">
    <source>
        <dbReference type="EMBL" id="CAJ0576721.1"/>
    </source>
</evidence>
<comment type="caution">
    <text evidence="1">The sequence shown here is derived from an EMBL/GenBank/DDBJ whole genome shotgun (WGS) entry which is preliminary data.</text>
</comment>
<dbReference type="Proteomes" id="UP001177023">
    <property type="component" value="Unassembled WGS sequence"/>
</dbReference>
<gene>
    <name evidence="1" type="ORF">MSPICULIGERA_LOCUS15008</name>
</gene>
<sequence length="133" mass="15150">MALPRLEDDPTVRDAVHPVQDDQGLQAFAEKVCRGHGAEPYRMQGSQFGHLIRKNPTPLAARRRREALMKGWAATPLHNMLSAKELAIDRVMHGFAGNGRYRMYRDELDYECVDDGVPNAYKQLLDPPRSFYP</sequence>